<name>A0A450SSC5_9GAMM</name>
<feature type="transmembrane region" description="Helical" evidence="11">
    <location>
        <begin position="485"/>
        <end position="503"/>
    </location>
</feature>
<feature type="signal peptide" evidence="12">
    <location>
        <begin position="1"/>
        <end position="26"/>
    </location>
</feature>
<evidence type="ECO:0000256" key="4">
    <source>
        <dbReference type="ARBA" id="ARBA00022692"/>
    </source>
</evidence>
<feature type="transmembrane region" description="Helical" evidence="11">
    <location>
        <begin position="184"/>
        <end position="203"/>
    </location>
</feature>
<evidence type="ECO:0000256" key="8">
    <source>
        <dbReference type="ARBA" id="ARBA00023136"/>
    </source>
</evidence>
<feature type="transmembrane region" description="Helical" evidence="11">
    <location>
        <begin position="145"/>
        <end position="178"/>
    </location>
</feature>
<dbReference type="AlphaFoldDB" id="A0A450SSC5"/>
<evidence type="ECO:0000256" key="2">
    <source>
        <dbReference type="ARBA" id="ARBA00022448"/>
    </source>
</evidence>
<protein>
    <submittedName>
        <fullName evidence="15">Sodium/proton antiporter, NhaD family</fullName>
    </submittedName>
</protein>
<keyword evidence="4 11" id="KW-0812">Transmembrane</keyword>
<feature type="transmembrane region" description="Helical" evidence="11">
    <location>
        <begin position="445"/>
        <end position="465"/>
    </location>
</feature>
<sequence>MIRKKNLSGVAGLSILSLVLPGIALAAGDAHGETLNLTASGVGYFALAVFAIAYVFVMAEEFTHLRKSKPVILAAGIIWGSIAWVYVQNGMPHAAEEAFRHNLLEYVELFLFLLAAMTYINAMDERQVFEALRSWLVRKGFGFRQLFWLTGTLAFFISPVADNLTTALLMCAVIMAVGSSNPRFVGLGCINIVVAANAGGAFSPFGDITTLMVWQKGIIPFHEFFVLFIPSVVNFVVPAAFMHFAVPDERPAASTEVVEMRRGAIVIMFLFLLTIATAVSFHNFLHMPPVLGMMTGLAYLKFFGFYLKKTHTKYHPEDTYDETKEEMGDTLAVAFQGDTSLGNTAPVKEAKFDVFKKVERAEWDTLLFFYGVIACVGGLGFIGYLAMTSELMYVQWGQSVAQTWGPEWAAIPANVMVGILSAIVDNIPVMFAVLTMMPDMSHGQWLLVTLTAGVGGSMLSIGSAAGVALMGQARGMYTFFGHLKWTWAIALGYVASIIVHMWLNSGSFHIPV</sequence>
<evidence type="ECO:0000256" key="11">
    <source>
        <dbReference type="SAM" id="Phobius"/>
    </source>
</evidence>
<evidence type="ECO:0000259" key="13">
    <source>
        <dbReference type="Pfam" id="PF03600"/>
    </source>
</evidence>
<gene>
    <name evidence="15" type="ORF">BECKDK2373B_GA0170837_106120</name>
    <name evidence="14" type="ORF">BECKDK2373C_GA0170839_101954</name>
</gene>
<evidence type="ECO:0000256" key="10">
    <source>
        <dbReference type="ARBA" id="ARBA00025753"/>
    </source>
</evidence>
<keyword evidence="8 11" id="KW-0472">Membrane</keyword>
<accession>A0A450SSC5</accession>
<feature type="domain" description="Citrate transporter-like" evidence="13">
    <location>
        <begin position="57"/>
        <end position="295"/>
    </location>
</feature>
<evidence type="ECO:0000256" key="3">
    <source>
        <dbReference type="ARBA" id="ARBA00022449"/>
    </source>
</evidence>
<keyword evidence="3" id="KW-0050">Antiport</keyword>
<dbReference type="GO" id="GO:0016020">
    <property type="term" value="C:membrane"/>
    <property type="evidence" value="ECO:0007669"/>
    <property type="project" value="UniProtKB-SubCell"/>
</dbReference>
<evidence type="ECO:0000313" key="15">
    <source>
        <dbReference type="EMBL" id="VFJ56815.1"/>
    </source>
</evidence>
<evidence type="ECO:0000256" key="5">
    <source>
        <dbReference type="ARBA" id="ARBA00022989"/>
    </source>
</evidence>
<feature type="transmembrane region" description="Helical" evidence="11">
    <location>
        <begin position="224"/>
        <end position="244"/>
    </location>
</feature>
<evidence type="ECO:0000256" key="6">
    <source>
        <dbReference type="ARBA" id="ARBA00023053"/>
    </source>
</evidence>
<proteinExistence type="inferred from homology"/>
<dbReference type="EMBL" id="CAADEX010000061">
    <property type="protein sequence ID" value="VFJ56815.1"/>
    <property type="molecule type" value="Genomic_DNA"/>
</dbReference>
<dbReference type="InterPro" id="IPR045016">
    <property type="entry name" value="NhaD-like"/>
</dbReference>
<dbReference type="GO" id="GO:0006814">
    <property type="term" value="P:sodium ion transport"/>
    <property type="evidence" value="ECO:0007669"/>
    <property type="project" value="UniProtKB-KW"/>
</dbReference>
<feature type="transmembrane region" description="Helical" evidence="11">
    <location>
        <begin position="264"/>
        <end position="285"/>
    </location>
</feature>
<feature type="transmembrane region" description="Helical" evidence="11">
    <location>
        <begin position="71"/>
        <end position="87"/>
    </location>
</feature>
<dbReference type="PANTHER" id="PTHR43269">
    <property type="entry name" value="SODIUM/PROTON ANTIPORTER 1-RELATED"/>
    <property type="match status" value="1"/>
</dbReference>
<keyword evidence="7" id="KW-0406">Ion transport</keyword>
<keyword evidence="9" id="KW-0739">Sodium transport</keyword>
<dbReference type="PANTHER" id="PTHR43269:SF2">
    <property type="entry name" value="SODIUM_PROTON ANTIPORTER 1-RELATED"/>
    <property type="match status" value="1"/>
</dbReference>
<dbReference type="Pfam" id="PF03600">
    <property type="entry name" value="CitMHS"/>
    <property type="match status" value="2"/>
</dbReference>
<feature type="transmembrane region" description="Helical" evidence="11">
    <location>
        <begin position="366"/>
        <end position="388"/>
    </location>
</feature>
<feature type="chain" id="PRO_5033432446" evidence="12">
    <location>
        <begin position="27"/>
        <end position="512"/>
    </location>
</feature>
<keyword evidence="2" id="KW-0813">Transport</keyword>
<dbReference type="EMBL" id="CAADEY010000019">
    <property type="protein sequence ID" value="VFJ47892.1"/>
    <property type="molecule type" value="Genomic_DNA"/>
</dbReference>
<keyword evidence="5 11" id="KW-1133">Transmembrane helix</keyword>
<feature type="domain" description="Citrate transporter-like" evidence="13">
    <location>
        <begin position="358"/>
        <end position="453"/>
    </location>
</feature>
<feature type="transmembrane region" description="Helical" evidence="11">
    <location>
        <begin position="107"/>
        <end position="124"/>
    </location>
</feature>
<dbReference type="InterPro" id="IPR004680">
    <property type="entry name" value="Cit_transptr-like_dom"/>
</dbReference>
<keyword evidence="12" id="KW-0732">Signal</keyword>
<organism evidence="15">
    <name type="scientific">Candidatus Kentrum sp. DK</name>
    <dbReference type="NCBI Taxonomy" id="2126562"/>
    <lineage>
        <taxon>Bacteria</taxon>
        <taxon>Pseudomonadati</taxon>
        <taxon>Pseudomonadota</taxon>
        <taxon>Gammaproteobacteria</taxon>
        <taxon>Candidatus Kentrum</taxon>
    </lineage>
</organism>
<feature type="transmembrane region" description="Helical" evidence="11">
    <location>
        <begin position="42"/>
        <end position="59"/>
    </location>
</feature>
<keyword evidence="6" id="KW-0915">Sodium</keyword>
<evidence type="ECO:0000256" key="7">
    <source>
        <dbReference type="ARBA" id="ARBA00023065"/>
    </source>
</evidence>
<dbReference type="GO" id="GO:0015297">
    <property type="term" value="F:antiporter activity"/>
    <property type="evidence" value="ECO:0007669"/>
    <property type="project" value="UniProtKB-KW"/>
</dbReference>
<evidence type="ECO:0000256" key="9">
    <source>
        <dbReference type="ARBA" id="ARBA00023201"/>
    </source>
</evidence>
<comment type="similarity">
    <text evidence="10">Belongs to the NhaD Na(+)/H(+) (TC 2.A.62) antiporter family.</text>
</comment>
<evidence type="ECO:0000256" key="12">
    <source>
        <dbReference type="SAM" id="SignalP"/>
    </source>
</evidence>
<reference evidence="15" key="1">
    <citation type="submission" date="2019-02" db="EMBL/GenBank/DDBJ databases">
        <authorList>
            <person name="Gruber-Vodicka R. H."/>
            <person name="Seah K. B. B."/>
        </authorList>
    </citation>
    <scope>NUCLEOTIDE SEQUENCE</scope>
    <source>
        <strain evidence="14">BECK_DK161</strain>
        <strain evidence="15">BECK_DK47</strain>
    </source>
</reference>
<feature type="transmembrane region" description="Helical" evidence="11">
    <location>
        <begin position="408"/>
        <end position="433"/>
    </location>
</feature>
<comment type="subcellular location">
    <subcellularLocation>
        <location evidence="1">Membrane</location>
        <topology evidence="1">Multi-pass membrane protein</topology>
    </subcellularLocation>
</comment>
<dbReference type="NCBIfam" id="NF038006">
    <property type="entry name" value="NhaD_1"/>
    <property type="match status" value="1"/>
</dbReference>
<evidence type="ECO:0000313" key="14">
    <source>
        <dbReference type="EMBL" id="VFJ47892.1"/>
    </source>
</evidence>
<evidence type="ECO:0000256" key="1">
    <source>
        <dbReference type="ARBA" id="ARBA00004141"/>
    </source>
</evidence>